<keyword evidence="3 4" id="KW-0732">Signal</keyword>
<dbReference type="Gene3D" id="3.40.190.10">
    <property type="entry name" value="Periplasmic binding protein-like II"/>
    <property type="match status" value="2"/>
</dbReference>
<keyword evidence="7" id="KW-1185">Reference proteome</keyword>
<feature type="chain" id="PRO_5019244793" evidence="4">
    <location>
        <begin position="20"/>
        <end position="323"/>
    </location>
</feature>
<comment type="similarity">
    <text evidence="2">Belongs to the bacterial solute-binding protein SsuA/TauA family.</text>
</comment>
<feature type="signal peptide" evidence="4">
    <location>
        <begin position="1"/>
        <end position="19"/>
    </location>
</feature>
<dbReference type="EMBL" id="RXOE01000006">
    <property type="protein sequence ID" value="RTQ32641.1"/>
    <property type="molecule type" value="Genomic_DNA"/>
</dbReference>
<dbReference type="GO" id="GO:0042597">
    <property type="term" value="C:periplasmic space"/>
    <property type="evidence" value="ECO:0007669"/>
    <property type="project" value="UniProtKB-SubCell"/>
</dbReference>
<protein>
    <submittedName>
        <fullName evidence="6">ABC transporter permease</fullName>
    </submittedName>
</protein>
<evidence type="ECO:0000313" key="6">
    <source>
        <dbReference type="EMBL" id="RTQ32641.1"/>
    </source>
</evidence>
<proteinExistence type="inferred from homology"/>
<comment type="subcellular location">
    <subcellularLocation>
        <location evidence="1">Periplasm</location>
    </subcellularLocation>
</comment>
<dbReference type="OrthoDB" id="5292144at2"/>
<sequence length="323" mass="34013">MVKTVVVKVASLLAAGACAAGMAGTAAAQEVTKISLGMSGWTGFAPLSLADKAGIFKKNGLDVELKMIPQKDRHLALASGAIQCAATTVETHVAWNANGVPIVQIFQMDKSYGADGLAVRGDVTKFSDLKGKTIGVDAPGTAPYFGLAWMLSKNGMTLKDVKTTTLSPQASAQAFVAGQNDAAMTYEPYLSTVRSNPSAGKILATTLDYPMVMDTVGCAPTWLKANAKAAAALTKSYFDALDMIKAEPEKSNELMGSAVKQSGEQFAKSAAFLRWQDKAANQKFFAGELTSFMKEAAPILLEAGVIRKAPEDFSVTFDASFVK</sequence>
<evidence type="ECO:0000256" key="2">
    <source>
        <dbReference type="ARBA" id="ARBA00010742"/>
    </source>
</evidence>
<dbReference type="InterPro" id="IPR015168">
    <property type="entry name" value="SsuA/THI5"/>
</dbReference>
<dbReference type="RefSeq" id="WP_126472509.1">
    <property type="nucleotide sequence ID" value="NZ_RXOE01000006.1"/>
</dbReference>
<evidence type="ECO:0000313" key="7">
    <source>
        <dbReference type="Proteomes" id="UP000267418"/>
    </source>
</evidence>
<feature type="domain" description="SsuA/THI5-like" evidence="5">
    <location>
        <begin position="42"/>
        <end position="250"/>
    </location>
</feature>
<evidence type="ECO:0000256" key="1">
    <source>
        <dbReference type="ARBA" id="ARBA00004418"/>
    </source>
</evidence>
<accession>A0A431TGU1</accession>
<dbReference type="PANTHER" id="PTHR30024">
    <property type="entry name" value="ALIPHATIC SULFONATES-BINDING PROTEIN-RELATED"/>
    <property type="match status" value="1"/>
</dbReference>
<organism evidence="6 7">
    <name type="scientific">Variovorax gossypii</name>
    <dbReference type="NCBI Taxonomy" id="1679495"/>
    <lineage>
        <taxon>Bacteria</taxon>
        <taxon>Pseudomonadati</taxon>
        <taxon>Pseudomonadota</taxon>
        <taxon>Betaproteobacteria</taxon>
        <taxon>Burkholderiales</taxon>
        <taxon>Comamonadaceae</taxon>
        <taxon>Variovorax</taxon>
    </lineage>
</organism>
<comment type="caution">
    <text evidence="6">The sequence shown here is derived from an EMBL/GenBank/DDBJ whole genome shotgun (WGS) entry which is preliminary data.</text>
</comment>
<dbReference type="Pfam" id="PF09084">
    <property type="entry name" value="NMT1"/>
    <property type="match status" value="1"/>
</dbReference>
<evidence type="ECO:0000256" key="3">
    <source>
        <dbReference type="ARBA" id="ARBA00022729"/>
    </source>
</evidence>
<evidence type="ECO:0000259" key="5">
    <source>
        <dbReference type="Pfam" id="PF09084"/>
    </source>
</evidence>
<dbReference type="SUPFAM" id="SSF53850">
    <property type="entry name" value="Periplasmic binding protein-like II"/>
    <property type="match status" value="1"/>
</dbReference>
<dbReference type="Proteomes" id="UP000267418">
    <property type="component" value="Unassembled WGS sequence"/>
</dbReference>
<gene>
    <name evidence="6" type="ORF">EJP69_22160</name>
</gene>
<name>A0A431TGU1_9BURK</name>
<dbReference type="AlphaFoldDB" id="A0A431TGU1"/>
<dbReference type="GO" id="GO:0042918">
    <property type="term" value="P:alkanesulfonate transmembrane transport"/>
    <property type="evidence" value="ECO:0007669"/>
    <property type="project" value="TreeGrafter"/>
</dbReference>
<reference evidence="6 7" key="1">
    <citation type="submission" date="2018-12" db="EMBL/GenBank/DDBJ databases">
        <title>The genome of Variovorax gossypii DSM 100435.</title>
        <authorList>
            <person name="Gao J."/>
            <person name="Sun J."/>
        </authorList>
    </citation>
    <scope>NUCLEOTIDE SEQUENCE [LARGE SCALE GENOMIC DNA]</scope>
    <source>
        <strain evidence="6 7">DSM 100435</strain>
    </source>
</reference>
<dbReference type="PANTHER" id="PTHR30024:SF47">
    <property type="entry name" value="TAURINE-BINDING PERIPLASMIC PROTEIN"/>
    <property type="match status" value="1"/>
</dbReference>
<evidence type="ECO:0000256" key="4">
    <source>
        <dbReference type="SAM" id="SignalP"/>
    </source>
</evidence>